<dbReference type="GO" id="GO:0016879">
    <property type="term" value="F:ligase activity, forming carbon-nitrogen bonds"/>
    <property type="evidence" value="ECO:0007669"/>
    <property type="project" value="UniProtKB-UniRule"/>
</dbReference>
<dbReference type="OrthoDB" id="9769796at2"/>
<comment type="similarity">
    <text evidence="3">Belongs to the TmcAL family.</text>
</comment>
<comment type="catalytic activity">
    <reaction evidence="3">
        <text>cytidine(34) in elongator tRNA(Met) + acetate + ATP = N(4)-acetylcytidine(34) in elongator tRNA(Met) + AMP + diphosphate</text>
        <dbReference type="Rhea" id="RHEA:58144"/>
        <dbReference type="Rhea" id="RHEA-COMP:10693"/>
        <dbReference type="Rhea" id="RHEA-COMP:10694"/>
        <dbReference type="ChEBI" id="CHEBI:30089"/>
        <dbReference type="ChEBI" id="CHEBI:30616"/>
        <dbReference type="ChEBI" id="CHEBI:33019"/>
        <dbReference type="ChEBI" id="CHEBI:74900"/>
        <dbReference type="ChEBI" id="CHEBI:82748"/>
        <dbReference type="ChEBI" id="CHEBI:456215"/>
    </reaction>
</comment>
<sequence length="413" mass="47308">MTTVGIIVEYNPLHNGHEYHFEQSKKISNADAVIAVMSGNFLQRGEPSIVNKWARTEMALHMGADLVIELPVIYSSQPAEWFAFGAISALDATGIVDHLCFGSESGELEILQTLAKKLKEEPVRFGVEVKQQLKKGINYPAAYTSAIQKILPFEKSEHMDLSQPNNTLGLHYLIAIERLNSSIQPLTITRQKAGYHQQEVTDQRIASATAIRKLIFEKQNQSYFSQYMPNYTYEVLQREFQSGRGPIDWECLKDQLLYKLLSITPTECSHYFEVTEGLENRLKQTLPELHSDSSFSVTKLLDLLKTKRYTRTKLQRTLLRILLNHYKTDITIDKLKKGTPYLRVLGFSDKGQHLLKKMKKTSKVPIITKVNKNHTSLLEMDIRATSIYSLSYQNPSAKEMFQDYYQPPLILKQ</sequence>
<evidence type="ECO:0000256" key="1">
    <source>
        <dbReference type="ARBA" id="ARBA00022598"/>
    </source>
</evidence>
<dbReference type="SUPFAM" id="SSF52374">
    <property type="entry name" value="Nucleotidylyl transferase"/>
    <property type="match status" value="1"/>
</dbReference>
<keyword evidence="2 3" id="KW-0819">tRNA processing</keyword>
<proteinExistence type="inferred from homology"/>
<dbReference type="GO" id="GO:0005524">
    <property type="term" value="F:ATP binding"/>
    <property type="evidence" value="ECO:0007669"/>
    <property type="project" value="UniProtKB-KW"/>
</dbReference>
<dbReference type="GO" id="GO:0005737">
    <property type="term" value="C:cytoplasm"/>
    <property type="evidence" value="ECO:0007669"/>
    <property type="project" value="UniProtKB-SubCell"/>
</dbReference>
<dbReference type="GO" id="GO:0016740">
    <property type="term" value="F:transferase activity"/>
    <property type="evidence" value="ECO:0007669"/>
    <property type="project" value="UniProtKB-KW"/>
</dbReference>
<evidence type="ECO:0000313" key="5">
    <source>
        <dbReference type="Proteomes" id="UP000448943"/>
    </source>
</evidence>
<keyword evidence="3" id="KW-0963">Cytoplasm</keyword>
<keyword evidence="3" id="KW-0547">Nucleotide-binding</keyword>
<evidence type="ECO:0000256" key="2">
    <source>
        <dbReference type="ARBA" id="ARBA00022694"/>
    </source>
</evidence>
<keyword evidence="1 3" id="KW-0436">Ligase</keyword>
<dbReference type="HAMAP" id="MF_01539">
    <property type="entry name" value="TmcAL"/>
    <property type="match status" value="1"/>
</dbReference>
<keyword evidence="3" id="KW-0067">ATP-binding</keyword>
<reference evidence="4 5" key="1">
    <citation type="submission" date="2019-01" db="EMBL/GenBank/DDBJ databases">
        <title>Chengkuizengella sp. nov., isolated from deep-sea sediment of East Pacific Ocean.</title>
        <authorList>
            <person name="Yang J."/>
            <person name="Lai Q."/>
            <person name="Shao Z."/>
        </authorList>
    </citation>
    <scope>NUCLEOTIDE SEQUENCE [LARGE SCALE GENOMIC DNA]</scope>
    <source>
        <strain evidence="4 5">YPA3-1-1</strain>
    </source>
</reference>
<comment type="function">
    <text evidence="3">Catalyzes the formation of N(4)-acetylcytidine (ac(4)C) at the wobble position of elongator tRNA(Met), using acetate and ATP as substrates. First activates an acetate ion to form acetyladenylate (Ac-AMP) and then transfers the acetyl group to tRNA to form ac(4)C34.</text>
</comment>
<dbReference type="AlphaFoldDB" id="A0A6N9Q452"/>
<evidence type="ECO:0000256" key="3">
    <source>
        <dbReference type="HAMAP-Rule" id="MF_01539"/>
    </source>
</evidence>
<keyword evidence="4" id="KW-0808">Transferase</keyword>
<comment type="caution">
    <text evidence="4">The sequence shown here is derived from an EMBL/GenBank/DDBJ whole genome shotgun (WGS) entry which is preliminary data.</text>
</comment>
<accession>A0A6N9Q452</accession>
<dbReference type="InterPro" id="IPR014729">
    <property type="entry name" value="Rossmann-like_a/b/a_fold"/>
</dbReference>
<dbReference type="PANTHER" id="PTHR37825">
    <property type="entry name" value="TRNA(MET) CYTIDINE ACETATE LIGASE"/>
    <property type="match status" value="1"/>
</dbReference>
<evidence type="ECO:0000313" key="4">
    <source>
        <dbReference type="EMBL" id="NBI29582.1"/>
    </source>
</evidence>
<dbReference type="EMBL" id="SIJB01000026">
    <property type="protein sequence ID" value="NBI29582.1"/>
    <property type="molecule type" value="Genomic_DNA"/>
</dbReference>
<comment type="subcellular location">
    <subcellularLocation>
        <location evidence="3">Cytoplasm</location>
    </subcellularLocation>
</comment>
<dbReference type="Proteomes" id="UP000448943">
    <property type="component" value="Unassembled WGS sequence"/>
</dbReference>
<feature type="binding site" evidence="3">
    <location>
        <position position="165"/>
    </location>
    <ligand>
        <name>ATP</name>
        <dbReference type="ChEBI" id="CHEBI:30616"/>
    </ligand>
</feature>
<organism evidence="4 5">
    <name type="scientific">Chengkuizengella marina</name>
    <dbReference type="NCBI Taxonomy" id="2507566"/>
    <lineage>
        <taxon>Bacteria</taxon>
        <taxon>Bacillati</taxon>
        <taxon>Bacillota</taxon>
        <taxon>Bacilli</taxon>
        <taxon>Bacillales</taxon>
        <taxon>Paenibacillaceae</taxon>
        <taxon>Chengkuizengella</taxon>
    </lineage>
</organism>
<dbReference type="EC" id="6.3.4.-" evidence="3"/>
<feature type="binding site" evidence="3">
    <location>
        <begin position="7"/>
        <end position="20"/>
    </location>
    <ligand>
        <name>ATP</name>
        <dbReference type="ChEBI" id="CHEBI:30616"/>
    </ligand>
</feature>
<protein>
    <recommendedName>
        <fullName evidence="3">tRNA(Met) cytidine acetate ligase</fullName>
        <ecNumber evidence="3">6.3.4.-</ecNumber>
    </recommendedName>
</protein>
<gene>
    <name evidence="3" type="primary">tmcAL</name>
    <name evidence="4" type="ORF">ERL59_11495</name>
</gene>
<dbReference type="Gene3D" id="3.40.50.620">
    <property type="entry name" value="HUPs"/>
    <property type="match status" value="1"/>
</dbReference>
<name>A0A6N9Q452_9BACL</name>
<dbReference type="InterPro" id="IPR008513">
    <property type="entry name" value="tRNA(Met)_cyd_acetate_ligase"/>
</dbReference>
<dbReference type="RefSeq" id="WP_160646393.1">
    <property type="nucleotide sequence ID" value="NZ_SIJB01000026.1"/>
</dbReference>
<comment type="caution">
    <text evidence="3">Lacks conserved residue(s) required for the propagation of feature annotation.</text>
</comment>
<keyword evidence="3" id="KW-0820">tRNA-binding</keyword>
<dbReference type="NCBIfam" id="NF010191">
    <property type="entry name" value="PRK13670.1"/>
    <property type="match status" value="1"/>
</dbReference>
<feature type="binding site" evidence="3">
    <location>
        <position position="102"/>
    </location>
    <ligand>
        <name>ATP</name>
        <dbReference type="ChEBI" id="CHEBI:30616"/>
    </ligand>
</feature>
<feature type="binding site" evidence="3">
    <location>
        <position position="190"/>
    </location>
    <ligand>
        <name>ATP</name>
        <dbReference type="ChEBI" id="CHEBI:30616"/>
    </ligand>
</feature>
<keyword evidence="3" id="KW-0694">RNA-binding</keyword>
<dbReference type="GO" id="GO:0006400">
    <property type="term" value="P:tRNA modification"/>
    <property type="evidence" value="ECO:0007669"/>
    <property type="project" value="UniProtKB-UniRule"/>
</dbReference>
<dbReference type="PANTHER" id="PTHR37825:SF1">
    <property type="entry name" value="TRNA(MET) CYTIDINE ACETATE LIGASE"/>
    <property type="match status" value="1"/>
</dbReference>
<dbReference type="Pfam" id="PF05636">
    <property type="entry name" value="HIGH_NTase1"/>
    <property type="match status" value="1"/>
</dbReference>
<keyword evidence="5" id="KW-1185">Reference proteome</keyword>
<dbReference type="GO" id="GO:0000049">
    <property type="term" value="F:tRNA binding"/>
    <property type="evidence" value="ECO:0007669"/>
    <property type="project" value="UniProtKB-KW"/>
</dbReference>